<accession>A0ABN3F146</accession>
<evidence type="ECO:0000313" key="3">
    <source>
        <dbReference type="Proteomes" id="UP001500305"/>
    </source>
</evidence>
<dbReference type="InterPro" id="IPR036526">
    <property type="entry name" value="C-N_Hydrolase_sf"/>
</dbReference>
<evidence type="ECO:0008006" key="4">
    <source>
        <dbReference type="Google" id="ProtNLM"/>
    </source>
</evidence>
<organism evidence="2 3">
    <name type="scientific">Kitasatospora cystarginea</name>
    <dbReference type="NCBI Taxonomy" id="58350"/>
    <lineage>
        <taxon>Bacteria</taxon>
        <taxon>Bacillati</taxon>
        <taxon>Actinomycetota</taxon>
        <taxon>Actinomycetes</taxon>
        <taxon>Kitasatosporales</taxon>
        <taxon>Streptomycetaceae</taxon>
        <taxon>Kitasatospora</taxon>
    </lineage>
</organism>
<evidence type="ECO:0000256" key="1">
    <source>
        <dbReference type="SAM" id="MobiDB-lite"/>
    </source>
</evidence>
<dbReference type="Gene3D" id="3.60.110.10">
    <property type="entry name" value="Carbon-nitrogen hydrolase"/>
    <property type="match status" value="1"/>
</dbReference>
<dbReference type="SUPFAM" id="SSF56317">
    <property type="entry name" value="Carbon-nitrogen hydrolase"/>
    <property type="match status" value="1"/>
</dbReference>
<feature type="region of interest" description="Disordered" evidence="1">
    <location>
        <begin position="1"/>
        <end position="25"/>
    </location>
</feature>
<reference evidence="2 3" key="1">
    <citation type="journal article" date="2019" name="Int. J. Syst. Evol. Microbiol.">
        <title>The Global Catalogue of Microorganisms (GCM) 10K type strain sequencing project: providing services to taxonomists for standard genome sequencing and annotation.</title>
        <authorList>
            <consortium name="The Broad Institute Genomics Platform"/>
            <consortium name="The Broad Institute Genome Sequencing Center for Infectious Disease"/>
            <person name="Wu L."/>
            <person name="Ma J."/>
        </authorList>
    </citation>
    <scope>NUCLEOTIDE SEQUENCE [LARGE SCALE GENOMIC DNA]</scope>
    <source>
        <strain evidence="2 3">JCM 7356</strain>
    </source>
</reference>
<comment type="caution">
    <text evidence="2">The sequence shown here is derived from an EMBL/GenBank/DDBJ whole genome shotgun (WGS) entry which is preliminary data.</text>
</comment>
<proteinExistence type="predicted"/>
<protein>
    <recommendedName>
        <fullName evidence="4">CN hydrolase domain-containing protein</fullName>
    </recommendedName>
</protein>
<sequence length="157" mass="16425">MGRAVTRHQGDGARLAGEPQPGGDAQFAPGVSRALRLAVAQSTVPEDPGDRTAIRAAGAEVRALMREAAEAGARLVQFPEGALVYPHKRVVATGPDGTGVPADWTGAAWDVLREEAQRIAALAGELELWTVFGSLHPLTPPRRILTGRAVTTRPAPA</sequence>
<gene>
    <name evidence="2" type="ORF">GCM10010430_78940</name>
</gene>
<dbReference type="Proteomes" id="UP001500305">
    <property type="component" value="Unassembled WGS sequence"/>
</dbReference>
<keyword evidence="3" id="KW-1185">Reference proteome</keyword>
<dbReference type="EMBL" id="BAAATR010000084">
    <property type="protein sequence ID" value="GAA2281055.1"/>
    <property type="molecule type" value="Genomic_DNA"/>
</dbReference>
<evidence type="ECO:0000313" key="2">
    <source>
        <dbReference type="EMBL" id="GAA2281055.1"/>
    </source>
</evidence>
<name>A0ABN3F146_9ACTN</name>